<keyword evidence="5" id="KW-0808">Transferase</keyword>
<evidence type="ECO:0000256" key="6">
    <source>
        <dbReference type="ARBA" id="ARBA00023242"/>
    </source>
</evidence>
<reference evidence="15 16" key="1">
    <citation type="journal article" date="2018" name="Nat. Ecol. Evol.">
        <title>Shark genomes provide insights into elasmobranch evolution and the origin of vertebrates.</title>
        <authorList>
            <person name="Hara Y"/>
            <person name="Yamaguchi K"/>
            <person name="Onimaru K"/>
            <person name="Kadota M"/>
            <person name="Koyanagi M"/>
            <person name="Keeley SD"/>
            <person name="Tatsumi K"/>
            <person name="Tanaka K"/>
            <person name="Motone F"/>
            <person name="Kageyama Y"/>
            <person name="Nozu R"/>
            <person name="Adachi N"/>
            <person name="Nishimura O"/>
            <person name="Nakagawa R"/>
            <person name="Tanegashima C"/>
            <person name="Kiyatake I"/>
            <person name="Matsumoto R"/>
            <person name="Murakumo K"/>
            <person name="Nishida K"/>
            <person name="Terakita A"/>
            <person name="Kuratani S"/>
            <person name="Sato K"/>
            <person name="Hyodo S Kuraku.S."/>
        </authorList>
    </citation>
    <scope>NUCLEOTIDE SEQUENCE [LARGE SCALE GENOMIC DNA]</scope>
</reference>
<dbReference type="FunFam" id="3.40.50.1820:FF:000077">
    <property type="entry name" value="Abhydrolase domain containing 14B"/>
    <property type="match status" value="1"/>
</dbReference>
<evidence type="ECO:0000256" key="13">
    <source>
        <dbReference type="ARBA" id="ARBA00049262"/>
    </source>
</evidence>
<accession>A0A401PY00</accession>
<comment type="similarity">
    <text evidence="8">Belongs to the AB hydrolase superfamily. ABHD14 family.</text>
</comment>
<dbReference type="PANTHER" id="PTHR46197:SF2">
    <property type="entry name" value="PROTEIN-LYSINE DEACYLASE ABHD14B-RELATED"/>
    <property type="match status" value="1"/>
</dbReference>
<keyword evidence="16" id="KW-1185">Reference proteome</keyword>
<dbReference type="STRING" id="75743.A0A401PY00"/>
<comment type="catalytic activity">
    <reaction evidence="13">
        <text>L-lysyl-[protein] + acetyl-CoA = N(6)-acetyl-L-lysyl-[protein] + CoA + H(+)</text>
        <dbReference type="Rhea" id="RHEA:45948"/>
        <dbReference type="Rhea" id="RHEA-COMP:9752"/>
        <dbReference type="Rhea" id="RHEA-COMP:10731"/>
        <dbReference type="ChEBI" id="CHEBI:15378"/>
        <dbReference type="ChEBI" id="CHEBI:29969"/>
        <dbReference type="ChEBI" id="CHEBI:57287"/>
        <dbReference type="ChEBI" id="CHEBI:57288"/>
        <dbReference type="ChEBI" id="CHEBI:61930"/>
    </reaction>
    <physiologicalReaction direction="right-to-left" evidence="13">
        <dbReference type="Rhea" id="RHEA:45950"/>
    </physiologicalReaction>
</comment>
<evidence type="ECO:0000256" key="1">
    <source>
        <dbReference type="ARBA" id="ARBA00004123"/>
    </source>
</evidence>
<evidence type="ECO:0000313" key="16">
    <source>
        <dbReference type="Proteomes" id="UP000288216"/>
    </source>
</evidence>
<gene>
    <name evidence="15" type="ORF">scyTo_0018544</name>
</gene>
<dbReference type="GO" id="GO:0016746">
    <property type="term" value="F:acyltransferase activity"/>
    <property type="evidence" value="ECO:0007669"/>
    <property type="project" value="UniProtKB-KW"/>
</dbReference>
<evidence type="ECO:0000313" key="15">
    <source>
        <dbReference type="EMBL" id="GCB78015.1"/>
    </source>
</evidence>
<evidence type="ECO:0000256" key="11">
    <source>
        <dbReference type="ARBA" id="ARBA00043029"/>
    </source>
</evidence>
<dbReference type="InterPro" id="IPR000073">
    <property type="entry name" value="AB_hydrolase_1"/>
</dbReference>
<dbReference type="AlphaFoldDB" id="A0A401PY00"/>
<dbReference type="OrthoDB" id="284184at2759"/>
<evidence type="ECO:0000256" key="12">
    <source>
        <dbReference type="ARBA" id="ARBA00045947"/>
    </source>
</evidence>
<dbReference type="Proteomes" id="UP000288216">
    <property type="component" value="Unassembled WGS sequence"/>
</dbReference>
<name>A0A401PY00_SCYTO</name>
<proteinExistence type="inferred from homology"/>
<dbReference type="Gene3D" id="3.40.50.1820">
    <property type="entry name" value="alpha/beta hydrolase"/>
    <property type="match status" value="1"/>
</dbReference>
<comment type="caution">
    <text evidence="15">The sequence shown here is derived from an EMBL/GenBank/DDBJ whole genome shotgun (WGS) entry which is preliminary data.</text>
</comment>
<comment type="function">
    <text evidence="12">Acts as an atypical protein-lysine deacetylase in vitro. Catalyzes the deacetylation of lysine residues using CoA as substrate, generating acetyl-CoA and the free amine of protein-lysine residues. Additional experiments are however required to confirm the protein-lysine deacetylase activity in vivo. Has hydrolase activity towards various surrogate p-nitrophenyl (pNp) substrates, such as pNp-butyrate, pNp-acetate and pNp-octanoate in vitro, with a strong preference for pNp-acetate. May activate transcription.</text>
</comment>
<evidence type="ECO:0000256" key="9">
    <source>
        <dbReference type="ARBA" id="ARBA00038705"/>
    </source>
</evidence>
<dbReference type="InterPro" id="IPR029058">
    <property type="entry name" value="AB_hydrolase_fold"/>
</dbReference>
<evidence type="ECO:0000256" key="5">
    <source>
        <dbReference type="ARBA" id="ARBA00022679"/>
    </source>
</evidence>
<evidence type="ECO:0000256" key="7">
    <source>
        <dbReference type="ARBA" id="ARBA00023315"/>
    </source>
</evidence>
<evidence type="ECO:0000256" key="8">
    <source>
        <dbReference type="ARBA" id="ARBA00037942"/>
    </source>
</evidence>
<protein>
    <recommendedName>
        <fullName evidence="10">Putative protein-lysine deacylase ABHD14B</fullName>
    </recommendedName>
    <alternativeName>
        <fullName evidence="11">Alpha/beta hydrolase domain-containing protein 14B</fullName>
    </alternativeName>
</protein>
<evidence type="ECO:0000256" key="10">
    <source>
        <dbReference type="ARBA" id="ARBA00041074"/>
    </source>
</evidence>
<evidence type="ECO:0000256" key="2">
    <source>
        <dbReference type="ARBA" id="ARBA00004496"/>
    </source>
</evidence>
<dbReference type="PANTHER" id="PTHR46197">
    <property type="entry name" value="PROTEIN ABHD14B-LIKE"/>
    <property type="match status" value="1"/>
</dbReference>
<dbReference type="SUPFAM" id="SSF53474">
    <property type="entry name" value="alpha/beta-Hydrolases"/>
    <property type="match status" value="1"/>
</dbReference>
<comment type="subunit">
    <text evidence="9">May interact with TAF1.</text>
</comment>
<evidence type="ECO:0000256" key="4">
    <source>
        <dbReference type="ARBA" id="ARBA00022553"/>
    </source>
</evidence>
<keyword evidence="7" id="KW-0012">Acyltransferase</keyword>
<keyword evidence="3" id="KW-0963">Cytoplasm</keyword>
<dbReference type="GO" id="GO:0005634">
    <property type="term" value="C:nucleus"/>
    <property type="evidence" value="ECO:0007669"/>
    <property type="project" value="UniProtKB-SubCell"/>
</dbReference>
<keyword evidence="6" id="KW-0539">Nucleus</keyword>
<dbReference type="OMA" id="GEVVLWY"/>
<dbReference type="GO" id="GO:0045944">
    <property type="term" value="P:positive regulation of transcription by RNA polymerase II"/>
    <property type="evidence" value="ECO:0007669"/>
    <property type="project" value="TreeGrafter"/>
</dbReference>
<keyword evidence="4" id="KW-0597">Phosphoprotein</keyword>
<evidence type="ECO:0000259" key="14">
    <source>
        <dbReference type="Pfam" id="PF12697"/>
    </source>
</evidence>
<dbReference type="Pfam" id="PF12697">
    <property type="entry name" value="Abhydrolase_6"/>
    <property type="match status" value="1"/>
</dbReference>
<comment type="subcellular location">
    <subcellularLocation>
        <location evidence="2">Cytoplasm</location>
    </subcellularLocation>
    <subcellularLocation>
        <location evidence="1">Nucleus</location>
    </subcellularLocation>
</comment>
<dbReference type="GO" id="GO:0005737">
    <property type="term" value="C:cytoplasm"/>
    <property type="evidence" value="ECO:0007669"/>
    <property type="project" value="UniProtKB-SubCell"/>
</dbReference>
<feature type="domain" description="AB hydrolase-1" evidence="14">
    <location>
        <begin position="34"/>
        <end position="135"/>
    </location>
</feature>
<evidence type="ECO:0000256" key="3">
    <source>
        <dbReference type="ARBA" id="ARBA00022490"/>
    </source>
</evidence>
<organism evidence="15 16">
    <name type="scientific">Scyliorhinus torazame</name>
    <name type="common">Cloudy catshark</name>
    <name type="synonym">Catulus torazame</name>
    <dbReference type="NCBI Taxonomy" id="75743"/>
    <lineage>
        <taxon>Eukaryota</taxon>
        <taxon>Metazoa</taxon>
        <taxon>Chordata</taxon>
        <taxon>Craniata</taxon>
        <taxon>Vertebrata</taxon>
        <taxon>Chondrichthyes</taxon>
        <taxon>Elasmobranchii</taxon>
        <taxon>Galeomorphii</taxon>
        <taxon>Galeoidea</taxon>
        <taxon>Carcharhiniformes</taxon>
        <taxon>Scyliorhinidae</taxon>
        <taxon>Scyliorhinus</taxon>
    </lineage>
</organism>
<sequence>MVSIETKEGTVQSEGQELFYRLTTPTEEPPRLSVLLLHGLLYTSENWLKLGTLQKLAEAGYEAVAIDLPGLGRSKESSAPASVGDLAPATLLLDVLKGLKLGPVVIISPSLSGMYSLPFLFGHNDLVKGFIPVAPICTEKFSAEQYITVQTPTLIIYGEEDKPMGEASFNNLKNLGNHKVHKMKGAPHACYLHDPEEWHQTVLEFLHNLS</sequence>
<dbReference type="EMBL" id="BFAA01013023">
    <property type="protein sequence ID" value="GCB78015.1"/>
    <property type="molecule type" value="Genomic_DNA"/>
</dbReference>
<dbReference type="GO" id="GO:0016787">
    <property type="term" value="F:hydrolase activity"/>
    <property type="evidence" value="ECO:0007669"/>
    <property type="project" value="TreeGrafter"/>
</dbReference>